<dbReference type="PANTHER" id="PTHR43317:SF1">
    <property type="entry name" value="THERMOSPERMINE SYNTHASE ACAULIS5"/>
    <property type="match status" value="1"/>
</dbReference>
<dbReference type="CDD" id="cd02440">
    <property type="entry name" value="AdoMet_MTases"/>
    <property type="match status" value="1"/>
</dbReference>
<dbReference type="Gene3D" id="3.40.50.150">
    <property type="entry name" value="Vaccinia Virus protein VP39"/>
    <property type="match status" value="1"/>
</dbReference>
<gene>
    <name evidence="4" type="ORF">AOZ06_32605</name>
</gene>
<dbReference type="AlphaFoldDB" id="A0A0N9IFF4"/>
<organism evidence="4 5">
    <name type="scientific">Kibdelosporangium phytohabitans</name>
    <dbReference type="NCBI Taxonomy" id="860235"/>
    <lineage>
        <taxon>Bacteria</taxon>
        <taxon>Bacillati</taxon>
        <taxon>Actinomycetota</taxon>
        <taxon>Actinomycetes</taxon>
        <taxon>Pseudonocardiales</taxon>
        <taxon>Pseudonocardiaceae</taxon>
        <taxon>Kibdelosporangium</taxon>
    </lineage>
</organism>
<dbReference type="SUPFAM" id="SSF53335">
    <property type="entry name" value="S-adenosyl-L-methionine-dependent methyltransferases"/>
    <property type="match status" value="1"/>
</dbReference>
<dbReference type="PANTHER" id="PTHR43317">
    <property type="entry name" value="THERMOSPERMINE SYNTHASE ACAULIS5"/>
    <property type="match status" value="1"/>
</dbReference>
<dbReference type="KEGG" id="kphy:AOZ06_32605"/>
<proteinExistence type="predicted"/>
<name>A0A0N9IFF4_9PSEU</name>
<evidence type="ECO:0000313" key="5">
    <source>
        <dbReference type="Proteomes" id="UP000063699"/>
    </source>
</evidence>
<dbReference type="Proteomes" id="UP000063699">
    <property type="component" value="Chromosome"/>
</dbReference>
<dbReference type="GO" id="GO:0006596">
    <property type="term" value="P:polyamine biosynthetic process"/>
    <property type="evidence" value="ECO:0007669"/>
    <property type="project" value="UniProtKB-KW"/>
</dbReference>
<protein>
    <submittedName>
        <fullName evidence="4">Spermidine synthase-like protein</fullName>
    </submittedName>
</protein>
<dbReference type="InterPro" id="IPR029063">
    <property type="entry name" value="SAM-dependent_MTases_sf"/>
</dbReference>
<sequence>MILAYRATLWGRPMSGGHRLTAMSKSHKVRGGRCDVRFGMAELIRDLDRPDGWLLSVDGVAQSYVDLDDPTHLEFDYVRQIGDVIDLLPAGPLTTVHIGGGACTLPRYIAATRPGSRQLVLDPDEQLIEFVRERLDLRGVPALRVRIADGRAGIATRGDDSADLIVLDAFVSASMPSGLATAEFAREVRRVLRPGGTYIMNVSDGPGLRFVRRVIAAVTDVFEDVLMVGEPGVLRGRRFGNLVVAAATSGLPTEELASRAASAVFPSRLTAGEKLREFHRGAKPLTDADQVAGPTPPETAFT</sequence>
<evidence type="ECO:0000313" key="4">
    <source>
        <dbReference type="EMBL" id="ALG15222.1"/>
    </source>
</evidence>
<accession>A0A0N9IFF4</accession>
<dbReference type="EMBL" id="CP012752">
    <property type="protein sequence ID" value="ALG15222.1"/>
    <property type="molecule type" value="Genomic_DNA"/>
</dbReference>
<keyword evidence="1" id="KW-0620">Polyamine biosynthesis</keyword>
<dbReference type="STRING" id="860235.AOZ06_32605"/>
<feature type="region of interest" description="Disordered" evidence="2">
    <location>
        <begin position="279"/>
        <end position="302"/>
    </location>
</feature>
<evidence type="ECO:0000259" key="3">
    <source>
        <dbReference type="Pfam" id="PF08242"/>
    </source>
</evidence>
<dbReference type="Pfam" id="PF08242">
    <property type="entry name" value="Methyltransf_12"/>
    <property type="match status" value="1"/>
</dbReference>
<dbReference type="NCBIfam" id="NF037959">
    <property type="entry name" value="MFS_SpdSyn"/>
    <property type="match status" value="1"/>
</dbReference>
<evidence type="ECO:0000256" key="1">
    <source>
        <dbReference type="ARBA" id="ARBA00023115"/>
    </source>
</evidence>
<reference evidence="4 5" key="1">
    <citation type="submission" date="2015-07" db="EMBL/GenBank/DDBJ databases">
        <title>Genome sequencing of Kibdelosporangium phytohabitans.</title>
        <authorList>
            <person name="Qin S."/>
            <person name="Xing K."/>
        </authorList>
    </citation>
    <scope>NUCLEOTIDE SEQUENCE [LARGE SCALE GENOMIC DNA]</scope>
    <source>
        <strain evidence="4 5">KLBMP1111</strain>
    </source>
</reference>
<feature type="domain" description="Methyltransferase type 12" evidence="3">
    <location>
        <begin position="97"/>
        <end position="197"/>
    </location>
</feature>
<evidence type="ECO:0000256" key="2">
    <source>
        <dbReference type="SAM" id="MobiDB-lite"/>
    </source>
</evidence>
<dbReference type="InterPro" id="IPR013217">
    <property type="entry name" value="Methyltransf_12"/>
</dbReference>
<keyword evidence="5" id="KW-1185">Reference proteome</keyword>